<proteinExistence type="predicted"/>
<dbReference type="OrthoDB" id="2453421at2"/>
<gene>
    <name evidence="1" type="ORF">SAMN05428946_1355</name>
</gene>
<dbReference type="STRING" id="550447.SAMN05428946_1355"/>
<dbReference type="RefSeq" id="WP_076757636.1">
    <property type="nucleotide sequence ID" value="NZ_FTPL01000002.1"/>
</dbReference>
<reference evidence="2" key="1">
    <citation type="submission" date="2017-01" db="EMBL/GenBank/DDBJ databases">
        <authorList>
            <person name="Varghese N."/>
            <person name="Submissions S."/>
        </authorList>
    </citation>
    <scope>NUCLEOTIDE SEQUENCE [LARGE SCALE GENOMIC DNA]</scope>
    <source>
        <strain evidence="2">MNA4</strain>
    </source>
</reference>
<name>A0A1U7PJ98_9BACI</name>
<accession>A0A1U7PJ98</accession>
<organism evidence="1 2">
    <name type="scientific">Edaphobacillus lindanitolerans</name>
    <dbReference type="NCBI Taxonomy" id="550447"/>
    <lineage>
        <taxon>Bacteria</taxon>
        <taxon>Bacillati</taxon>
        <taxon>Bacillota</taxon>
        <taxon>Bacilli</taxon>
        <taxon>Bacillales</taxon>
        <taxon>Bacillaceae</taxon>
        <taxon>Edaphobacillus</taxon>
    </lineage>
</organism>
<sequence length="83" mass="9935">MKLMQWAYTRKYQVKAVFDDFPETVFLFRRIGEYYFLFSSRGGEYGRLPERHDYAVMEELVNGELGTLHQYRNRRSARSLGVS</sequence>
<dbReference type="AlphaFoldDB" id="A0A1U7PJ98"/>
<protein>
    <submittedName>
        <fullName evidence="1">Uncharacterized protein</fullName>
    </submittedName>
</protein>
<dbReference type="EMBL" id="FTPL01000002">
    <property type="protein sequence ID" value="SIT80866.1"/>
    <property type="molecule type" value="Genomic_DNA"/>
</dbReference>
<keyword evidence="2" id="KW-1185">Reference proteome</keyword>
<evidence type="ECO:0000313" key="1">
    <source>
        <dbReference type="EMBL" id="SIT80866.1"/>
    </source>
</evidence>
<evidence type="ECO:0000313" key="2">
    <source>
        <dbReference type="Proteomes" id="UP000187550"/>
    </source>
</evidence>
<dbReference type="Proteomes" id="UP000187550">
    <property type="component" value="Unassembled WGS sequence"/>
</dbReference>